<feature type="domain" description="EF-hand" evidence="11">
    <location>
        <begin position="181"/>
        <end position="216"/>
    </location>
</feature>
<keyword evidence="8" id="KW-0472">Membrane</keyword>
<protein>
    <recommendedName>
        <fullName evidence="11">EF-hand domain-containing protein</fullName>
    </recommendedName>
</protein>
<evidence type="ECO:0000313" key="14">
    <source>
        <dbReference type="Proteomes" id="UP000663829"/>
    </source>
</evidence>
<dbReference type="PROSITE" id="PS00018">
    <property type="entry name" value="EF_HAND_1"/>
    <property type="match status" value="2"/>
</dbReference>
<keyword evidence="14" id="KW-1185">Reference proteome</keyword>
<evidence type="ECO:0000259" key="11">
    <source>
        <dbReference type="PROSITE" id="PS50222"/>
    </source>
</evidence>
<dbReference type="SUPFAM" id="SSF47473">
    <property type="entry name" value="EF-hand"/>
    <property type="match status" value="3"/>
</dbReference>
<dbReference type="InterPro" id="IPR002048">
    <property type="entry name" value="EF_hand_dom"/>
</dbReference>
<dbReference type="GO" id="GO:0005758">
    <property type="term" value="C:mitochondrial intermembrane space"/>
    <property type="evidence" value="ECO:0007669"/>
    <property type="project" value="UniProtKB-SubCell"/>
</dbReference>
<dbReference type="PANTHER" id="PTHR12294">
    <property type="entry name" value="EF HAND DOMAIN FAMILY A1,A2-RELATED"/>
    <property type="match status" value="1"/>
</dbReference>
<dbReference type="Proteomes" id="UP000681722">
    <property type="component" value="Unassembled WGS sequence"/>
</dbReference>
<accession>A0A813RJ02</accession>
<gene>
    <name evidence="12" type="ORF">GPM918_LOCUS2670</name>
    <name evidence="13" type="ORF">SRO942_LOCUS2670</name>
</gene>
<evidence type="ECO:0000256" key="6">
    <source>
        <dbReference type="ARBA" id="ARBA00022946"/>
    </source>
</evidence>
<keyword evidence="4" id="KW-0999">Mitochondrion inner membrane</keyword>
<dbReference type="EMBL" id="CAJNOQ010000302">
    <property type="protein sequence ID" value="CAF0784788.1"/>
    <property type="molecule type" value="Genomic_DNA"/>
</dbReference>
<dbReference type="OrthoDB" id="5859791at2759"/>
<keyword evidence="5" id="KW-0106">Calcium</keyword>
<dbReference type="Pfam" id="PF13833">
    <property type="entry name" value="EF-hand_8"/>
    <property type="match status" value="1"/>
</dbReference>
<evidence type="ECO:0000256" key="5">
    <source>
        <dbReference type="ARBA" id="ARBA00022837"/>
    </source>
</evidence>
<dbReference type="PANTHER" id="PTHR12294:SF13">
    <property type="entry name" value="MITOCHONDRIAL CALCIUM UPTAKE 3, ISOFORM D"/>
    <property type="match status" value="1"/>
</dbReference>
<evidence type="ECO:0000256" key="10">
    <source>
        <dbReference type="SAM" id="SignalP"/>
    </source>
</evidence>
<dbReference type="InterPro" id="IPR011992">
    <property type="entry name" value="EF-hand-dom_pair"/>
</dbReference>
<comment type="caution">
    <text evidence="12">The sequence shown here is derived from an EMBL/GenBank/DDBJ whole genome shotgun (WGS) entry which is preliminary data.</text>
</comment>
<evidence type="ECO:0000256" key="7">
    <source>
        <dbReference type="ARBA" id="ARBA00023128"/>
    </source>
</evidence>
<dbReference type="Proteomes" id="UP000663829">
    <property type="component" value="Unassembled WGS sequence"/>
</dbReference>
<dbReference type="GO" id="GO:0036444">
    <property type="term" value="P:calcium import into the mitochondrion"/>
    <property type="evidence" value="ECO:0007669"/>
    <property type="project" value="TreeGrafter"/>
</dbReference>
<proteinExistence type="predicted"/>
<dbReference type="CDD" id="cd15900">
    <property type="entry name" value="EFh_MICU"/>
    <property type="match status" value="1"/>
</dbReference>
<dbReference type="Gene3D" id="1.10.238.10">
    <property type="entry name" value="EF-hand"/>
    <property type="match status" value="2"/>
</dbReference>
<comment type="subcellular location">
    <subcellularLocation>
        <location evidence="1">Mitochondrion inner membrane</location>
    </subcellularLocation>
    <subcellularLocation>
        <location evidence="2">Mitochondrion intermembrane space</location>
    </subcellularLocation>
</comment>
<feature type="region of interest" description="Disordered" evidence="9">
    <location>
        <begin position="61"/>
        <end position="93"/>
    </location>
</feature>
<dbReference type="GO" id="GO:1990246">
    <property type="term" value="C:uniplex complex"/>
    <property type="evidence" value="ECO:0007669"/>
    <property type="project" value="TreeGrafter"/>
</dbReference>
<evidence type="ECO:0000313" key="13">
    <source>
        <dbReference type="EMBL" id="CAF3568414.1"/>
    </source>
</evidence>
<evidence type="ECO:0000256" key="4">
    <source>
        <dbReference type="ARBA" id="ARBA00022792"/>
    </source>
</evidence>
<feature type="signal peptide" evidence="10">
    <location>
        <begin position="1"/>
        <end position="19"/>
    </location>
</feature>
<feature type="chain" id="PRO_5036222841" description="EF-hand domain-containing protein" evidence="10">
    <location>
        <begin position="20"/>
        <end position="471"/>
    </location>
</feature>
<evidence type="ECO:0000256" key="2">
    <source>
        <dbReference type="ARBA" id="ARBA00004569"/>
    </source>
</evidence>
<sequence length="471" mass="55007">MRTMRFGYLSWRYIALTATVLTTSSVQQKRQQYKTIQYIPQKVSCPFVVHAAQHQARYRKIENDDDEYSDDNEHKDNESQRNVEDVEDNPTSEREHRFMQFASVEYNGNPYMTPVDFLESIITEKPRPRIGRRHLNDAKVESLLYSTPPKHRGSKNFFRSLEESGIISFPEYLFLWVILTKPTAQFQIAFDMFDTDGNHVVDKQEFLVLTSLVQRLFTRSKGKDYKPLIKGLNIVGEIEHVDTTLLLHFFGRNGRDTLNYTEFKRFMEYVQTEILEIEFNAFSHGFKTISEVEFAEILLRYTNLASDEKRHILKKVKKYVGSSGVTLDQFKQFSSFLNNLEEFNIAMRFHQLSNKAISQPEFQRAIKISTGLELEPNIVALIFKIFDADDDQHLSYDEFMAVMKDRLHRGFQSSDNPDTQGTKFDQFKRCVKEKANLQNKNGLYTYDSVSQSLPTIEIESITFPGKRNLTP</sequence>
<feature type="compositionally biased region" description="Basic and acidic residues" evidence="9">
    <location>
        <begin position="71"/>
        <end position="84"/>
    </location>
</feature>
<evidence type="ECO:0000256" key="9">
    <source>
        <dbReference type="SAM" id="MobiDB-lite"/>
    </source>
</evidence>
<name>A0A813RJ02_9BILA</name>
<dbReference type="GO" id="GO:0005509">
    <property type="term" value="F:calcium ion binding"/>
    <property type="evidence" value="ECO:0007669"/>
    <property type="project" value="InterPro"/>
</dbReference>
<dbReference type="SMART" id="SM00054">
    <property type="entry name" value="EFh"/>
    <property type="match status" value="2"/>
</dbReference>
<dbReference type="InterPro" id="IPR039800">
    <property type="entry name" value="MICU1/2/3"/>
</dbReference>
<dbReference type="PROSITE" id="PS50222">
    <property type="entry name" value="EF_HAND_2"/>
    <property type="match status" value="2"/>
</dbReference>
<organism evidence="12 14">
    <name type="scientific">Didymodactylos carnosus</name>
    <dbReference type="NCBI Taxonomy" id="1234261"/>
    <lineage>
        <taxon>Eukaryota</taxon>
        <taxon>Metazoa</taxon>
        <taxon>Spiralia</taxon>
        <taxon>Gnathifera</taxon>
        <taxon>Rotifera</taxon>
        <taxon>Eurotatoria</taxon>
        <taxon>Bdelloidea</taxon>
        <taxon>Philodinida</taxon>
        <taxon>Philodinidae</taxon>
        <taxon>Didymodactylos</taxon>
    </lineage>
</organism>
<evidence type="ECO:0000256" key="1">
    <source>
        <dbReference type="ARBA" id="ARBA00004273"/>
    </source>
</evidence>
<keyword evidence="3" id="KW-0677">Repeat</keyword>
<feature type="domain" description="EF-hand" evidence="11">
    <location>
        <begin position="374"/>
        <end position="409"/>
    </location>
</feature>
<dbReference type="AlphaFoldDB" id="A0A813RJ02"/>
<dbReference type="GO" id="GO:0051560">
    <property type="term" value="P:mitochondrial calcium ion homeostasis"/>
    <property type="evidence" value="ECO:0007669"/>
    <property type="project" value="TreeGrafter"/>
</dbReference>
<keyword evidence="10" id="KW-0732">Signal</keyword>
<reference evidence="12" key="1">
    <citation type="submission" date="2021-02" db="EMBL/GenBank/DDBJ databases">
        <authorList>
            <person name="Nowell W R."/>
        </authorList>
    </citation>
    <scope>NUCLEOTIDE SEQUENCE</scope>
</reference>
<dbReference type="InterPro" id="IPR018247">
    <property type="entry name" value="EF_Hand_1_Ca_BS"/>
</dbReference>
<evidence type="ECO:0000256" key="3">
    <source>
        <dbReference type="ARBA" id="ARBA00022737"/>
    </source>
</evidence>
<evidence type="ECO:0000256" key="8">
    <source>
        <dbReference type="ARBA" id="ARBA00023136"/>
    </source>
</evidence>
<keyword evidence="7" id="KW-0496">Mitochondrion</keyword>
<evidence type="ECO:0000313" key="12">
    <source>
        <dbReference type="EMBL" id="CAF0784788.1"/>
    </source>
</evidence>
<keyword evidence="6" id="KW-0809">Transit peptide</keyword>
<dbReference type="EMBL" id="CAJOBC010000302">
    <property type="protein sequence ID" value="CAF3568414.1"/>
    <property type="molecule type" value="Genomic_DNA"/>
</dbReference>